<evidence type="ECO:0000313" key="3">
    <source>
        <dbReference type="Proteomes" id="UP001341281"/>
    </source>
</evidence>
<sequence>MECNEGRGARREEPVAATRRSKRAAAAAAASLLEDTASSPAAFFGYSKAAAAAAVHGPRTANSQAVGFGELGNGYGGAAGAEMMAEMGNAYAFSTTTGFKVRRSSVAVQPTSGIKAAGRSP</sequence>
<feature type="region of interest" description="Disordered" evidence="1">
    <location>
        <begin position="1"/>
        <end position="20"/>
    </location>
</feature>
<evidence type="ECO:0000256" key="1">
    <source>
        <dbReference type="SAM" id="MobiDB-lite"/>
    </source>
</evidence>
<keyword evidence="3" id="KW-1185">Reference proteome</keyword>
<dbReference type="AlphaFoldDB" id="A0AAQ3PPI9"/>
<accession>A0AAQ3PPI9</accession>
<name>A0AAQ3PPI9_PASNO</name>
<organism evidence="2 3">
    <name type="scientific">Paspalum notatum var. saurae</name>
    <dbReference type="NCBI Taxonomy" id="547442"/>
    <lineage>
        <taxon>Eukaryota</taxon>
        <taxon>Viridiplantae</taxon>
        <taxon>Streptophyta</taxon>
        <taxon>Embryophyta</taxon>
        <taxon>Tracheophyta</taxon>
        <taxon>Spermatophyta</taxon>
        <taxon>Magnoliopsida</taxon>
        <taxon>Liliopsida</taxon>
        <taxon>Poales</taxon>
        <taxon>Poaceae</taxon>
        <taxon>PACMAD clade</taxon>
        <taxon>Panicoideae</taxon>
        <taxon>Andropogonodae</taxon>
        <taxon>Paspaleae</taxon>
        <taxon>Paspalinae</taxon>
        <taxon>Paspalum</taxon>
    </lineage>
</organism>
<protein>
    <submittedName>
        <fullName evidence="2">Uncharacterized protein</fullName>
    </submittedName>
</protein>
<dbReference type="EMBL" id="CP144746">
    <property type="protein sequence ID" value="WVZ55872.1"/>
    <property type="molecule type" value="Genomic_DNA"/>
</dbReference>
<feature type="compositionally biased region" description="Basic and acidic residues" evidence="1">
    <location>
        <begin position="1"/>
        <end position="14"/>
    </location>
</feature>
<dbReference type="Proteomes" id="UP001341281">
    <property type="component" value="Chromosome 02"/>
</dbReference>
<reference evidence="2 3" key="1">
    <citation type="submission" date="2024-02" db="EMBL/GenBank/DDBJ databases">
        <title>High-quality chromosome-scale genome assembly of Pensacola bahiagrass (Paspalum notatum Flugge var. saurae).</title>
        <authorList>
            <person name="Vega J.M."/>
            <person name="Podio M."/>
            <person name="Orjuela J."/>
            <person name="Siena L.A."/>
            <person name="Pessino S.C."/>
            <person name="Combes M.C."/>
            <person name="Mariac C."/>
            <person name="Albertini E."/>
            <person name="Pupilli F."/>
            <person name="Ortiz J.P.A."/>
            <person name="Leblanc O."/>
        </authorList>
    </citation>
    <scope>NUCLEOTIDE SEQUENCE [LARGE SCALE GENOMIC DNA]</scope>
    <source>
        <strain evidence="2">R1</strain>
        <tissue evidence="2">Leaf</tissue>
    </source>
</reference>
<proteinExistence type="predicted"/>
<evidence type="ECO:0000313" key="2">
    <source>
        <dbReference type="EMBL" id="WVZ55872.1"/>
    </source>
</evidence>
<gene>
    <name evidence="2" type="ORF">U9M48_006477</name>
</gene>